<name>A0A8W8JS92_MAGGI</name>
<reference evidence="3" key="1">
    <citation type="submission" date="2022-08" db="UniProtKB">
        <authorList>
            <consortium name="EnsemblMetazoa"/>
        </authorList>
    </citation>
    <scope>IDENTIFICATION</scope>
    <source>
        <strain evidence="3">05x7-T-G4-1.051#20</strain>
    </source>
</reference>
<organism evidence="3 4">
    <name type="scientific">Magallana gigas</name>
    <name type="common">Pacific oyster</name>
    <name type="synonym">Crassostrea gigas</name>
    <dbReference type="NCBI Taxonomy" id="29159"/>
    <lineage>
        <taxon>Eukaryota</taxon>
        <taxon>Metazoa</taxon>
        <taxon>Spiralia</taxon>
        <taxon>Lophotrochozoa</taxon>
        <taxon>Mollusca</taxon>
        <taxon>Bivalvia</taxon>
        <taxon>Autobranchia</taxon>
        <taxon>Pteriomorphia</taxon>
        <taxon>Ostreida</taxon>
        <taxon>Ostreoidea</taxon>
        <taxon>Ostreidae</taxon>
        <taxon>Magallana</taxon>
    </lineage>
</organism>
<feature type="transmembrane region" description="Helical" evidence="2">
    <location>
        <begin position="72"/>
        <end position="94"/>
    </location>
</feature>
<feature type="region of interest" description="Disordered" evidence="1">
    <location>
        <begin position="1"/>
        <end position="26"/>
    </location>
</feature>
<proteinExistence type="predicted"/>
<dbReference type="GO" id="GO:0015179">
    <property type="term" value="F:L-amino acid transmembrane transporter activity"/>
    <property type="evidence" value="ECO:0007669"/>
    <property type="project" value="TreeGrafter"/>
</dbReference>
<keyword evidence="2" id="KW-1133">Transmembrane helix</keyword>
<protein>
    <recommendedName>
        <fullName evidence="5">Cystine/glutamate transporter</fullName>
    </recommendedName>
</protein>
<dbReference type="EnsemblMetazoa" id="G20805.1">
    <property type="protein sequence ID" value="G20805.1:cds"/>
    <property type="gene ID" value="G20805"/>
</dbReference>
<evidence type="ECO:0000313" key="3">
    <source>
        <dbReference type="EnsemblMetazoa" id="G20805.1:cds"/>
    </source>
</evidence>
<feature type="region of interest" description="Disordered" evidence="1">
    <location>
        <begin position="94"/>
        <end position="121"/>
    </location>
</feature>
<evidence type="ECO:0000313" key="4">
    <source>
        <dbReference type="Proteomes" id="UP000005408"/>
    </source>
</evidence>
<keyword evidence="2" id="KW-0472">Membrane</keyword>
<dbReference type="PANTHER" id="PTHR11785:SF512">
    <property type="entry name" value="SOBREMESA, ISOFORM B"/>
    <property type="match status" value="1"/>
</dbReference>
<keyword evidence="2" id="KW-0812">Transmembrane</keyword>
<dbReference type="Gene3D" id="1.20.1740.10">
    <property type="entry name" value="Amino acid/polyamine transporter I"/>
    <property type="match status" value="1"/>
</dbReference>
<evidence type="ECO:0000256" key="1">
    <source>
        <dbReference type="SAM" id="MobiDB-lite"/>
    </source>
</evidence>
<accession>A0A8W8JS92</accession>
<feature type="transmembrane region" description="Helical" evidence="2">
    <location>
        <begin position="40"/>
        <end position="60"/>
    </location>
</feature>
<evidence type="ECO:0008006" key="5">
    <source>
        <dbReference type="Google" id="ProtNLM"/>
    </source>
</evidence>
<keyword evidence="4" id="KW-1185">Reference proteome</keyword>
<dbReference type="Proteomes" id="UP000005408">
    <property type="component" value="Unassembled WGS sequence"/>
</dbReference>
<dbReference type="PANTHER" id="PTHR11785">
    <property type="entry name" value="AMINO ACID TRANSPORTER"/>
    <property type="match status" value="1"/>
</dbReference>
<evidence type="ECO:0000256" key="2">
    <source>
        <dbReference type="SAM" id="Phobius"/>
    </source>
</evidence>
<dbReference type="InterPro" id="IPR050598">
    <property type="entry name" value="AminoAcid_Transporter"/>
</dbReference>
<dbReference type="AlphaFoldDB" id="A0A8W8JS92"/>
<sequence length="121" mass="12688">MDNPALSQEDGTELRKRPVNNGEAPHVEVETKGIKLQRNLGLISGTSIIVGTIIGSGIFISPKGVLQETGSVGLSLVVWAAGGMLSLMALPVGTTPRRETRQMRNNVGGSPGVPREGSEED</sequence>